<evidence type="ECO:0000256" key="2">
    <source>
        <dbReference type="ARBA" id="ARBA00012549"/>
    </source>
</evidence>
<evidence type="ECO:0000313" key="12">
    <source>
        <dbReference type="Proteomes" id="UP000800235"/>
    </source>
</evidence>
<dbReference type="EMBL" id="MU007026">
    <property type="protein sequence ID" value="KAF2432450.1"/>
    <property type="molecule type" value="Genomic_DNA"/>
</dbReference>
<keyword evidence="4" id="KW-0255">Endonuclease</keyword>
<evidence type="ECO:0000256" key="6">
    <source>
        <dbReference type="ARBA" id="ARBA00023157"/>
    </source>
</evidence>
<evidence type="ECO:0000256" key="4">
    <source>
        <dbReference type="ARBA" id="ARBA00022759"/>
    </source>
</evidence>
<gene>
    <name evidence="11" type="ORF">EJ08DRAFT_677662</name>
</gene>
<keyword evidence="7" id="KW-0456">Lyase</keyword>
<feature type="compositionally biased region" description="Low complexity" evidence="9">
    <location>
        <begin position="80"/>
        <end position="99"/>
    </location>
</feature>
<comment type="catalytic activity">
    <reaction evidence="8">
        <text>[RNA] containing guanosine + H2O = an [RNA fragment]-3'-guanosine-3'-phosphate + a 5'-hydroxy-ribonucleotide-3'-[RNA fragment].</text>
        <dbReference type="EC" id="4.6.1.24"/>
    </reaction>
</comment>
<feature type="compositionally biased region" description="Polar residues" evidence="9">
    <location>
        <begin position="155"/>
        <end position="169"/>
    </location>
</feature>
<sequence length="284" mass="30554">MLEIKSLLPFCLLLLRASSSASPEPLPAASPQWGGSTATAPWGNPWVQAQQTGAPWLQNGNGGQQGNSNPWQGAIPQQQGNGNPRPYSGNGNGNGNPRPTAASRPSPKDDPDDDEPPRWTAPPAWGPSRTPFGPKPQTPTLTSSRRKTTKDPNPATISYNSDQIPTTTADPIKEPVPFVARCGKKRYDEYAISNALTAGCFYWKKGTTSGGSVFPKKFDNAQRFDFGDIKGTLFEFPLIEDAAYISGEPGPDRVIFSTPECYLAGELTSQGLSGGRYTECSEEY</sequence>
<dbReference type="EC" id="4.6.1.24" evidence="2"/>
<dbReference type="GO" id="GO:0003723">
    <property type="term" value="F:RNA binding"/>
    <property type="evidence" value="ECO:0007669"/>
    <property type="project" value="InterPro"/>
</dbReference>
<keyword evidence="6" id="KW-1015">Disulfide bond</keyword>
<dbReference type="InterPro" id="IPR016191">
    <property type="entry name" value="Ribonuclease/ribotoxin"/>
</dbReference>
<evidence type="ECO:0000256" key="8">
    <source>
        <dbReference type="ARBA" id="ARBA00034015"/>
    </source>
</evidence>
<dbReference type="AlphaFoldDB" id="A0A9P4NVH7"/>
<evidence type="ECO:0000256" key="3">
    <source>
        <dbReference type="ARBA" id="ARBA00022722"/>
    </source>
</evidence>
<feature type="chain" id="PRO_5040474855" description="ribonuclease T1" evidence="10">
    <location>
        <begin position="24"/>
        <end position="284"/>
    </location>
</feature>
<dbReference type="GO" id="GO:0016787">
    <property type="term" value="F:hydrolase activity"/>
    <property type="evidence" value="ECO:0007669"/>
    <property type="project" value="UniProtKB-KW"/>
</dbReference>
<proteinExistence type="inferred from homology"/>
<name>A0A9P4NVH7_9PEZI</name>
<organism evidence="11 12">
    <name type="scientific">Tothia fuscella</name>
    <dbReference type="NCBI Taxonomy" id="1048955"/>
    <lineage>
        <taxon>Eukaryota</taxon>
        <taxon>Fungi</taxon>
        <taxon>Dikarya</taxon>
        <taxon>Ascomycota</taxon>
        <taxon>Pezizomycotina</taxon>
        <taxon>Dothideomycetes</taxon>
        <taxon>Pleosporomycetidae</taxon>
        <taxon>Venturiales</taxon>
        <taxon>Cylindrosympodiaceae</taxon>
        <taxon>Tothia</taxon>
    </lineage>
</organism>
<evidence type="ECO:0000256" key="10">
    <source>
        <dbReference type="SAM" id="SignalP"/>
    </source>
</evidence>
<dbReference type="PANTHER" id="PTHR42104:SF1">
    <property type="entry name" value="EXTRACELLULAR GUANYL-SPECIFIC RIBONUCLEASE RNTA (AFU_ORTHOLOGUE AFUA_4G03230)"/>
    <property type="match status" value="1"/>
</dbReference>
<feature type="region of interest" description="Disordered" evidence="9">
    <location>
        <begin position="20"/>
        <end position="170"/>
    </location>
</feature>
<feature type="signal peptide" evidence="10">
    <location>
        <begin position="1"/>
        <end position="23"/>
    </location>
</feature>
<dbReference type="OrthoDB" id="3943710at2759"/>
<dbReference type="Gene3D" id="3.10.450.30">
    <property type="entry name" value="Microbial ribonucleases"/>
    <property type="match status" value="1"/>
</dbReference>
<keyword evidence="10" id="KW-0732">Signal</keyword>
<dbReference type="Pfam" id="PF00545">
    <property type="entry name" value="Ribonuclease"/>
    <property type="match status" value="1"/>
</dbReference>
<evidence type="ECO:0000256" key="5">
    <source>
        <dbReference type="ARBA" id="ARBA00022801"/>
    </source>
</evidence>
<evidence type="ECO:0000256" key="1">
    <source>
        <dbReference type="ARBA" id="ARBA00009006"/>
    </source>
</evidence>
<comment type="similarity">
    <text evidence="1">Belongs to the ribonuclease N1/T1 family.</text>
</comment>
<dbReference type="SUPFAM" id="SSF53933">
    <property type="entry name" value="Microbial ribonucleases"/>
    <property type="match status" value="1"/>
</dbReference>
<dbReference type="Proteomes" id="UP000800235">
    <property type="component" value="Unassembled WGS sequence"/>
</dbReference>
<feature type="compositionally biased region" description="Low complexity" evidence="9">
    <location>
        <begin position="20"/>
        <end position="31"/>
    </location>
</feature>
<dbReference type="GO" id="GO:0046589">
    <property type="term" value="F:ribonuclease T1 activity"/>
    <property type="evidence" value="ECO:0007669"/>
    <property type="project" value="UniProtKB-EC"/>
</dbReference>
<accession>A0A9P4NVH7</accession>
<keyword evidence="12" id="KW-1185">Reference proteome</keyword>
<evidence type="ECO:0000256" key="9">
    <source>
        <dbReference type="SAM" id="MobiDB-lite"/>
    </source>
</evidence>
<reference evidence="11" key="1">
    <citation type="journal article" date="2020" name="Stud. Mycol.">
        <title>101 Dothideomycetes genomes: a test case for predicting lifestyles and emergence of pathogens.</title>
        <authorList>
            <person name="Haridas S."/>
            <person name="Albert R."/>
            <person name="Binder M."/>
            <person name="Bloem J."/>
            <person name="Labutti K."/>
            <person name="Salamov A."/>
            <person name="Andreopoulos B."/>
            <person name="Baker S."/>
            <person name="Barry K."/>
            <person name="Bills G."/>
            <person name="Bluhm B."/>
            <person name="Cannon C."/>
            <person name="Castanera R."/>
            <person name="Culley D."/>
            <person name="Daum C."/>
            <person name="Ezra D."/>
            <person name="Gonzalez J."/>
            <person name="Henrissat B."/>
            <person name="Kuo A."/>
            <person name="Liang C."/>
            <person name="Lipzen A."/>
            <person name="Lutzoni F."/>
            <person name="Magnuson J."/>
            <person name="Mondo S."/>
            <person name="Nolan M."/>
            <person name="Ohm R."/>
            <person name="Pangilinan J."/>
            <person name="Park H.-J."/>
            <person name="Ramirez L."/>
            <person name="Alfaro M."/>
            <person name="Sun H."/>
            <person name="Tritt A."/>
            <person name="Yoshinaga Y."/>
            <person name="Zwiers L.-H."/>
            <person name="Turgeon B."/>
            <person name="Goodwin S."/>
            <person name="Spatafora J."/>
            <person name="Crous P."/>
            <person name="Grigoriev I."/>
        </authorList>
    </citation>
    <scope>NUCLEOTIDE SEQUENCE</scope>
    <source>
        <strain evidence="11">CBS 130266</strain>
    </source>
</reference>
<keyword evidence="5" id="KW-0378">Hydrolase</keyword>
<dbReference type="InterPro" id="IPR000026">
    <property type="entry name" value="N1-like"/>
</dbReference>
<protein>
    <recommendedName>
        <fullName evidence="2">ribonuclease T1</fullName>
        <ecNumber evidence="2">4.6.1.24</ecNumber>
    </recommendedName>
</protein>
<keyword evidence="3" id="KW-0540">Nuclease</keyword>
<comment type="caution">
    <text evidence="11">The sequence shown here is derived from an EMBL/GenBank/DDBJ whole genome shotgun (WGS) entry which is preliminary data.</text>
</comment>
<evidence type="ECO:0000313" key="11">
    <source>
        <dbReference type="EMBL" id="KAF2432450.1"/>
    </source>
</evidence>
<dbReference type="PANTHER" id="PTHR42104">
    <property type="entry name" value="EXTRACELLULAR GUANYL-SPECIFIC RIBONUCLEASE RNTA (AFU_ORTHOLOGUE AFUA_4G03230)"/>
    <property type="match status" value="1"/>
</dbReference>
<evidence type="ECO:0000256" key="7">
    <source>
        <dbReference type="ARBA" id="ARBA00023239"/>
    </source>
</evidence>